<protein>
    <submittedName>
        <fullName evidence="2">Uncharacterized protein</fullName>
    </submittedName>
</protein>
<accession>A0AAU7QD67</accession>
<feature type="region of interest" description="Disordered" evidence="1">
    <location>
        <begin position="1"/>
        <end position="25"/>
    </location>
</feature>
<organism evidence="2">
    <name type="scientific">Acerihabitans sp. KWT182</name>
    <dbReference type="NCBI Taxonomy" id="3157919"/>
    <lineage>
        <taxon>Bacteria</taxon>
        <taxon>Pseudomonadati</taxon>
        <taxon>Pseudomonadota</taxon>
        <taxon>Gammaproteobacteria</taxon>
        <taxon>Enterobacterales</taxon>
        <taxon>Pectobacteriaceae</taxon>
        <taxon>Acerihabitans</taxon>
    </lineage>
</organism>
<dbReference type="EMBL" id="CP157947">
    <property type="protein sequence ID" value="XBS71073.1"/>
    <property type="molecule type" value="Genomic_DNA"/>
</dbReference>
<evidence type="ECO:0000256" key="1">
    <source>
        <dbReference type="SAM" id="MobiDB-lite"/>
    </source>
</evidence>
<evidence type="ECO:0000313" key="2">
    <source>
        <dbReference type="EMBL" id="XBS71073.1"/>
    </source>
</evidence>
<name>A0AAU7QD67_9GAMM</name>
<dbReference type="AlphaFoldDB" id="A0AAU7QD67"/>
<gene>
    <name evidence="2" type="ORF">ABK905_08820</name>
</gene>
<reference evidence="2" key="1">
    <citation type="submission" date="2024-06" db="EMBL/GenBank/DDBJ databases">
        <authorList>
            <person name="Coelho C."/>
            <person name="Bento M."/>
            <person name="Garcia E."/>
            <person name="Camelo A."/>
            <person name="Brandao I."/>
            <person name="Espirito Santo C."/>
            <person name="Trovao J."/>
            <person name="Verissimo A."/>
            <person name="Costa J."/>
            <person name="Tiago I."/>
        </authorList>
    </citation>
    <scope>NUCLEOTIDE SEQUENCE</scope>
    <source>
        <strain evidence="2">KWT182</strain>
    </source>
</reference>
<sequence>MPEESDAATNPQEKPEHDLSRLKGPMEEPIIANAPATRIIQGISFLSLASACRNGY</sequence>
<feature type="compositionally biased region" description="Basic and acidic residues" evidence="1">
    <location>
        <begin position="13"/>
        <end position="25"/>
    </location>
</feature>
<proteinExistence type="predicted"/>